<dbReference type="AlphaFoldDB" id="A0A650CXA2"/>
<dbReference type="GeneID" id="42780132"/>
<dbReference type="RefSeq" id="WP_155861152.1">
    <property type="nucleotide sequence ID" value="NZ_CP045482.1"/>
</dbReference>
<dbReference type="KEGG" id="aamb:D1866_10335"/>
<protein>
    <submittedName>
        <fullName evidence="3">AAA family ATPase</fullName>
    </submittedName>
</protein>
<dbReference type="InterPro" id="IPR003593">
    <property type="entry name" value="AAA+_ATPase"/>
</dbReference>
<name>A0A650CXA2_ACIAM</name>
<dbReference type="Proteomes" id="UP000426328">
    <property type="component" value="Chromosome"/>
</dbReference>
<evidence type="ECO:0000313" key="2">
    <source>
        <dbReference type="EMBL" id="MQL54514.1"/>
    </source>
</evidence>
<evidence type="ECO:0000259" key="1">
    <source>
        <dbReference type="SMART" id="SM00382"/>
    </source>
</evidence>
<dbReference type="SUPFAM" id="SSF52540">
    <property type="entry name" value="P-loop containing nucleoside triphosphate hydrolases"/>
    <property type="match status" value="1"/>
</dbReference>
<evidence type="ECO:0000313" key="4">
    <source>
        <dbReference type="Proteomes" id="UP000426328"/>
    </source>
</evidence>
<sequence length="183" mass="21055">MEYKHCKLSEFIFKNGNLVSLYGVAGSGKTAVALQVLEDITPSIYISTQGKSYEARVESMALINKNTFFVEANSADELVENIIRGIQLQPELLIVDSINTFYRLSRRAVDLIHPLIFLKEFSKYKKVIITWQMSMNNKVSGEKFMRYFSDDVIRVTKNYLIGNLRECKFKITERGVIGCLRNY</sequence>
<feature type="domain" description="AAA+ ATPase" evidence="1">
    <location>
        <begin position="15"/>
        <end position="160"/>
    </location>
</feature>
<keyword evidence="4" id="KW-1185">Reference proteome</keyword>
<organism evidence="3 4">
    <name type="scientific">Acidianus ambivalens</name>
    <name type="common">Desulfurolobus ambivalens</name>
    <dbReference type="NCBI Taxonomy" id="2283"/>
    <lineage>
        <taxon>Archaea</taxon>
        <taxon>Thermoproteota</taxon>
        <taxon>Thermoprotei</taxon>
        <taxon>Sulfolobales</taxon>
        <taxon>Sulfolobaceae</taxon>
        <taxon>Acidianus</taxon>
    </lineage>
</organism>
<reference evidence="3 4" key="2">
    <citation type="submission" date="2019-10" db="EMBL/GenBank/DDBJ databases">
        <title>Genome Sequences from Six Type Strain Members of the Archaeal Family Sulfolobaceae: Acidianus ambivalens, Acidianus infernus, Metallosphaera prunae, Stygiolobus azoricus, Sulfolobus metallicus, and Sulfurisphaera ohwakuensis.</title>
        <authorList>
            <person name="Counts J.A."/>
            <person name="Kelly R.M."/>
        </authorList>
    </citation>
    <scope>NUCLEOTIDE SEQUENCE [LARGE SCALE GENOMIC DNA]</scope>
    <source>
        <strain evidence="3 4">LEI 10</strain>
    </source>
</reference>
<dbReference type="Gene3D" id="3.40.50.300">
    <property type="entry name" value="P-loop containing nucleotide triphosphate hydrolases"/>
    <property type="match status" value="1"/>
</dbReference>
<proteinExistence type="predicted"/>
<reference evidence="2 5" key="1">
    <citation type="submission" date="2019-10" db="EMBL/GenBank/DDBJ databases">
        <title>Comparative genomics of sulfur disproportionating microorganisms.</title>
        <authorList>
            <person name="Ward L.M."/>
            <person name="Bertran E."/>
            <person name="Johnston D."/>
        </authorList>
    </citation>
    <scope>NUCLEOTIDE SEQUENCE [LARGE SCALE GENOMIC DNA]</scope>
    <source>
        <strain evidence="2 5">DSM 3772</strain>
    </source>
</reference>
<evidence type="ECO:0000313" key="5">
    <source>
        <dbReference type="Proteomes" id="UP000474054"/>
    </source>
</evidence>
<evidence type="ECO:0000313" key="3">
    <source>
        <dbReference type="EMBL" id="QGR22325.1"/>
    </source>
</evidence>
<dbReference type="InterPro" id="IPR027417">
    <property type="entry name" value="P-loop_NTPase"/>
</dbReference>
<dbReference type="EMBL" id="WHYS01000001">
    <property type="protein sequence ID" value="MQL54514.1"/>
    <property type="molecule type" value="Genomic_DNA"/>
</dbReference>
<dbReference type="EMBL" id="CP045482">
    <property type="protein sequence ID" value="QGR22325.1"/>
    <property type="molecule type" value="Genomic_DNA"/>
</dbReference>
<gene>
    <name evidence="3" type="ORF">D1866_10335</name>
    <name evidence="2" type="ORF">GFB69_01775</name>
</gene>
<dbReference type="SMART" id="SM00382">
    <property type="entry name" value="AAA"/>
    <property type="match status" value="1"/>
</dbReference>
<accession>A0A650CXA2</accession>
<dbReference type="Proteomes" id="UP000474054">
    <property type="component" value="Unassembled WGS sequence"/>
</dbReference>